<dbReference type="GO" id="GO:0016787">
    <property type="term" value="F:hydrolase activity"/>
    <property type="evidence" value="ECO:0007669"/>
    <property type="project" value="UniProtKB-KW"/>
</dbReference>
<dbReference type="KEGG" id="ngg:RG540_PA15340"/>
<dbReference type="GeneID" id="24259974"/>
<dbReference type="GO" id="GO:0005975">
    <property type="term" value="P:carbohydrate metabolic process"/>
    <property type="evidence" value="ECO:0007669"/>
    <property type="project" value="InterPro"/>
</dbReference>
<dbReference type="OrthoDB" id="9812931at2"/>
<reference evidence="3" key="1">
    <citation type="journal article" date="2014" name="BMC Genomics">
        <title>Genome sequencing of two Neorhizobium galegae strains reveals a noeT gene responsible for the unusual acetylation of the nodulation factors.</title>
        <authorList>
            <person name="Osterman J."/>
            <person name="Marsh J."/>
            <person name="Laine P.K."/>
            <person name="Zeng Z."/>
            <person name="Alatalo E."/>
            <person name="Sullivan J.T."/>
            <person name="Young J.P."/>
            <person name="Thomas-Oates J."/>
            <person name="Paulin L."/>
            <person name="Lindstrom K."/>
        </authorList>
    </citation>
    <scope>NUCLEOTIDE SEQUENCE [LARGE SCALE GENOMIC DNA]</scope>
    <source>
        <strain evidence="3">HAMBI 540</strain>
    </source>
</reference>
<dbReference type="AlphaFoldDB" id="A0A068T488"/>
<accession>A0A068T488</accession>
<dbReference type="RefSeq" id="WP_041366066.1">
    <property type="nucleotide sequence ID" value="NZ_HG938354.1"/>
</dbReference>
<dbReference type="SUPFAM" id="SSF48208">
    <property type="entry name" value="Six-hairpin glycosidases"/>
    <property type="match status" value="1"/>
</dbReference>
<dbReference type="InterPro" id="IPR012341">
    <property type="entry name" value="6hp_glycosidase-like_sf"/>
</dbReference>
<organism evidence="2 3">
    <name type="scientific">Neorhizobium galegae bv. orientalis str. HAMBI 540</name>
    <dbReference type="NCBI Taxonomy" id="1028800"/>
    <lineage>
        <taxon>Bacteria</taxon>
        <taxon>Pseudomonadati</taxon>
        <taxon>Pseudomonadota</taxon>
        <taxon>Alphaproteobacteria</taxon>
        <taxon>Hyphomicrobiales</taxon>
        <taxon>Rhizobiaceae</taxon>
        <taxon>Rhizobium/Agrobacterium group</taxon>
        <taxon>Neorhizobium</taxon>
    </lineage>
</organism>
<dbReference type="eggNOG" id="COG4225">
    <property type="taxonomic scope" value="Bacteria"/>
</dbReference>
<dbReference type="PANTHER" id="PTHR33886">
    <property type="entry name" value="UNSATURATED RHAMNOGALACTURONAN HYDROLASE (EUROFUNG)"/>
    <property type="match status" value="1"/>
</dbReference>
<geneLocation type="plasmid" evidence="3">
    <name>II</name>
</geneLocation>
<dbReference type="HOGENOM" id="CLU_043688_0_0_5"/>
<dbReference type="Pfam" id="PF07470">
    <property type="entry name" value="Glyco_hydro_88"/>
    <property type="match status" value="1"/>
</dbReference>
<dbReference type="InterPro" id="IPR008928">
    <property type="entry name" value="6-hairpin_glycosidase_sf"/>
</dbReference>
<dbReference type="Gene3D" id="1.50.10.10">
    <property type="match status" value="1"/>
</dbReference>
<dbReference type="PATRIC" id="fig|1028800.3.peg.6191"/>
<dbReference type="PANTHER" id="PTHR33886:SF8">
    <property type="entry name" value="UNSATURATED RHAMNOGALACTURONAN HYDROLASE (EUROFUNG)"/>
    <property type="match status" value="1"/>
</dbReference>
<evidence type="ECO:0000313" key="3">
    <source>
        <dbReference type="Proteomes" id="UP000028181"/>
    </source>
</evidence>
<sequence length="364" mass="40549">MDSMTLNKPALQETIDQVAVAFSRLKGIKEGLAGADADGGIQFDEWDWEVGVGLYGFLRRALAAGDRNAVDDLVAWYGRQIDRGLPPRQINSTAPMLPLAILIDHVDRPDFRTLVEDWADWLVHQLPKTEDGGFQHVVKERLNDGELWDDTLFMAALFLARAGVACGRRDWIDEAVYQFMVHARYLSDPVTGLWYHGWTFNGRHNFARAFWARGNAWITVAIPELFELVPDLQEKDKRFLSNVLASQVRSLKRLQRPDGMFHTLLDDPTSPLETSATAGIAYGILRGIDAGILDASNRVHAERALAAVLSQVDDEGVVQGVSDGTPMGHDLDFYRRIPNLPTPYGQALTMLLLTEVLLEGEEGA</sequence>
<protein>
    <submittedName>
        <fullName evidence="2">RhiN protein</fullName>
    </submittedName>
</protein>
<dbReference type="EMBL" id="HG938354">
    <property type="protein sequence ID" value="CDN52210.1"/>
    <property type="molecule type" value="Genomic_DNA"/>
</dbReference>
<evidence type="ECO:0000256" key="1">
    <source>
        <dbReference type="ARBA" id="ARBA00022801"/>
    </source>
</evidence>
<keyword evidence="2" id="KW-0614">Plasmid</keyword>
<proteinExistence type="predicted"/>
<dbReference type="InterPro" id="IPR052043">
    <property type="entry name" value="PolySaccharide_Degr_Enz"/>
</dbReference>
<name>A0A068T488_NEOGA</name>
<gene>
    <name evidence="2" type="ORF">RG540_PA15340</name>
</gene>
<dbReference type="InterPro" id="IPR010905">
    <property type="entry name" value="Glyco_hydro_88"/>
</dbReference>
<dbReference type="Proteomes" id="UP000028181">
    <property type="component" value="Plasmid pHAMBI540a"/>
</dbReference>
<keyword evidence="3" id="KW-1185">Reference proteome</keyword>
<evidence type="ECO:0000313" key="2">
    <source>
        <dbReference type="EMBL" id="CDN52210.1"/>
    </source>
</evidence>
<keyword evidence="1" id="KW-0378">Hydrolase</keyword>